<evidence type="ECO:0000256" key="1">
    <source>
        <dbReference type="ARBA" id="ARBA00010529"/>
    </source>
</evidence>
<dbReference type="GO" id="GO:0006355">
    <property type="term" value="P:regulation of DNA-templated transcription"/>
    <property type="evidence" value="ECO:0007669"/>
    <property type="project" value="InterPro"/>
</dbReference>
<dbReference type="GO" id="GO:0005829">
    <property type="term" value="C:cytosol"/>
    <property type="evidence" value="ECO:0007669"/>
    <property type="project" value="TreeGrafter"/>
</dbReference>
<dbReference type="EMBL" id="WHNW01000005">
    <property type="protein sequence ID" value="MPV86208.1"/>
    <property type="molecule type" value="Genomic_DNA"/>
</dbReference>
<keyword evidence="11" id="KW-1185">Reference proteome</keyword>
<dbReference type="InterPro" id="IPR010992">
    <property type="entry name" value="IHF-like_DNA-bd_dom_sf"/>
</dbReference>
<evidence type="ECO:0000256" key="5">
    <source>
        <dbReference type="ARBA" id="ARBA00023125"/>
    </source>
</evidence>
<protein>
    <recommendedName>
        <fullName evidence="2 9">Integration host factor subunit beta</fullName>
    </recommendedName>
</protein>
<dbReference type="RefSeq" id="WP_152810213.1">
    <property type="nucleotide sequence ID" value="NZ_WHNW01000005.1"/>
</dbReference>
<organism evidence="10 11">
    <name type="scientific">Ostreibacterium oceani</name>
    <dbReference type="NCBI Taxonomy" id="2654998"/>
    <lineage>
        <taxon>Bacteria</taxon>
        <taxon>Pseudomonadati</taxon>
        <taxon>Pseudomonadota</taxon>
        <taxon>Gammaproteobacteria</taxon>
        <taxon>Cardiobacteriales</taxon>
        <taxon>Ostreibacteriaceae</taxon>
        <taxon>Ostreibacterium</taxon>
    </lineage>
</organism>
<sequence>MTKLELIENLTIRFDHWKNKDVKEAVYTTFEEICHTLESGNRVEIRGFGSFSLHHRDARIGRNPKTGEKVQVEAKAIPYFRAGKEMRERINDSYGNTAIKK</sequence>
<evidence type="ECO:0000313" key="11">
    <source>
        <dbReference type="Proteomes" id="UP000471298"/>
    </source>
</evidence>
<evidence type="ECO:0000256" key="8">
    <source>
        <dbReference type="RuleBase" id="RU003939"/>
    </source>
</evidence>
<name>A0A6N7F0A3_9GAMM</name>
<comment type="caution">
    <text evidence="10">The sequence shown here is derived from an EMBL/GenBank/DDBJ whole genome shotgun (WGS) entry which is preliminary data.</text>
</comment>
<dbReference type="GO" id="GO:0006417">
    <property type="term" value="P:regulation of translation"/>
    <property type="evidence" value="ECO:0007669"/>
    <property type="project" value="UniProtKB-KW"/>
</dbReference>
<dbReference type="NCBIfam" id="TIGR00988">
    <property type="entry name" value="hip"/>
    <property type="match status" value="1"/>
</dbReference>
<proteinExistence type="inferred from homology"/>
<keyword evidence="3 9" id="KW-0810">Translation regulation</keyword>
<evidence type="ECO:0000256" key="4">
    <source>
        <dbReference type="ARBA" id="ARBA00023015"/>
    </source>
</evidence>
<accession>A0A6N7F0A3</accession>
<dbReference type="GO" id="GO:0006310">
    <property type="term" value="P:DNA recombination"/>
    <property type="evidence" value="ECO:0007669"/>
    <property type="project" value="UniProtKB-KW"/>
</dbReference>
<dbReference type="PANTHER" id="PTHR33175">
    <property type="entry name" value="DNA-BINDING PROTEIN HU"/>
    <property type="match status" value="1"/>
</dbReference>
<dbReference type="SUPFAM" id="SSF47729">
    <property type="entry name" value="IHF-like DNA-binding proteins"/>
    <property type="match status" value="1"/>
</dbReference>
<evidence type="ECO:0000313" key="10">
    <source>
        <dbReference type="EMBL" id="MPV86208.1"/>
    </source>
</evidence>
<evidence type="ECO:0000256" key="2">
    <source>
        <dbReference type="ARBA" id="ARBA00018700"/>
    </source>
</evidence>
<comment type="function">
    <text evidence="9">This protein is one of the two subunits of integration host factor, a specific DNA-binding protein that functions in genetic recombination as well as in transcriptional and translational control.</text>
</comment>
<dbReference type="Proteomes" id="UP000471298">
    <property type="component" value="Unassembled WGS sequence"/>
</dbReference>
<dbReference type="SMART" id="SM00411">
    <property type="entry name" value="BHL"/>
    <property type="match status" value="1"/>
</dbReference>
<dbReference type="Pfam" id="PF00216">
    <property type="entry name" value="Bac_DNA_binding"/>
    <property type="match status" value="1"/>
</dbReference>
<gene>
    <name evidence="10" type="ORF">GCU85_05625</name>
</gene>
<dbReference type="FunCoup" id="A0A6N7F0A3">
    <property type="interactions" value="238"/>
</dbReference>
<reference evidence="10 11" key="1">
    <citation type="submission" date="2019-10" db="EMBL/GenBank/DDBJ databases">
        <title>Cardiobacteriales fam. a chemoheterotrophic member of the order Cardiobacteriales, and proposal of Cardiobacteriales fam. nov.</title>
        <authorList>
            <person name="Wang C."/>
        </authorList>
    </citation>
    <scope>NUCLEOTIDE SEQUENCE [LARGE SCALE GENOMIC DNA]</scope>
    <source>
        <strain evidence="10 11">ML27</strain>
    </source>
</reference>
<keyword evidence="4 9" id="KW-0805">Transcription regulation</keyword>
<evidence type="ECO:0000256" key="7">
    <source>
        <dbReference type="ARBA" id="ARBA00023172"/>
    </source>
</evidence>
<dbReference type="GO" id="GO:0005694">
    <property type="term" value="C:chromosome"/>
    <property type="evidence" value="ECO:0007669"/>
    <property type="project" value="InterPro"/>
</dbReference>
<dbReference type="InParanoid" id="A0A6N7F0A3"/>
<dbReference type="AlphaFoldDB" id="A0A6N7F0A3"/>
<dbReference type="InterPro" id="IPR000119">
    <property type="entry name" value="Hist_DNA-bd"/>
</dbReference>
<evidence type="ECO:0000256" key="6">
    <source>
        <dbReference type="ARBA" id="ARBA00023163"/>
    </source>
</evidence>
<dbReference type="PRINTS" id="PR01727">
    <property type="entry name" value="DNABINDINGHU"/>
</dbReference>
<comment type="subunit">
    <text evidence="9">Heterodimer of an alpha and a beta chain.</text>
</comment>
<dbReference type="PROSITE" id="PS00045">
    <property type="entry name" value="HISTONE_LIKE"/>
    <property type="match status" value="1"/>
</dbReference>
<keyword evidence="5 9" id="KW-0238">DNA-binding</keyword>
<dbReference type="GO" id="GO:0003677">
    <property type="term" value="F:DNA binding"/>
    <property type="evidence" value="ECO:0007669"/>
    <property type="project" value="UniProtKB-KW"/>
</dbReference>
<dbReference type="InterPro" id="IPR020816">
    <property type="entry name" value="Histone-like_DNA-bd_CS"/>
</dbReference>
<keyword evidence="7 9" id="KW-0233">DNA recombination</keyword>
<comment type="similarity">
    <text evidence="1 8">Belongs to the bacterial histone-like protein family.</text>
</comment>
<dbReference type="GO" id="GO:0030527">
    <property type="term" value="F:structural constituent of chromatin"/>
    <property type="evidence" value="ECO:0007669"/>
    <property type="project" value="InterPro"/>
</dbReference>
<dbReference type="PANTHER" id="PTHR33175:SF5">
    <property type="entry name" value="INTEGRATION HOST FACTOR SUBUNIT BETA"/>
    <property type="match status" value="1"/>
</dbReference>
<keyword evidence="6 9" id="KW-0804">Transcription</keyword>
<dbReference type="Gene3D" id="4.10.520.10">
    <property type="entry name" value="IHF-like DNA-binding proteins"/>
    <property type="match status" value="1"/>
</dbReference>
<dbReference type="NCBIfam" id="NF001222">
    <property type="entry name" value="PRK00199.1"/>
    <property type="match status" value="1"/>
</dbReference>
<evidence type="ECO:0000256" key="3">
    <source>
        <dbReference type="ARBA" id="ARBA00022845"/>
    </source>
</evidence>
<dbReference type="CDD" id="cd13836">
    <property type="entry name" value="IHF_B"/>
    <property type="match status" value="1"/>
</dbReference>
<dbReference type="InterPro" id="IPR005685">
    <property type="entry name" value="IHF_beta"/>
</dbReference>
<evidence type="ECO:0000256" key="9">
    <source>
        <dbReference type="RuleBase" id="RU003941"/>
    </source>
</evidence>